<comment type="caution">
    <text evidence="2">The sequence shown here is derived from an EMBL/GenBank/DDBJ whole genome shotgun (WGS) entry which is preliminary data.</text>
</comment>
<protein>
    <submittedName>
        <fullName evidence="2">Uncharacterized protein</fullName>
    </submittedName>
</protein>
<keyword evidence="3" id="KW-1185">Reference proteome</keyword>
<accession>A0ABR1AEM6</accession>
<dbReference type="EMBL" id="JAWJWF010000050">
    <property type="protein sequence ID" value="KAK6617954.1"/>
    <property type="molecule type" value="Genomic_DNA"/>
</dbReference>
<name>A0ABR1AEM6_POLSC</name>
<evidence type="ECO:0000313" key="3">
    <source>
        <dbReference type="Proteomes" id="UP001359485"/>
    </source>
</evidence>
<evidence type="ECO:0000256" key="1">
    <source>
        <dbReference type="SAM" id="MobiDB-lite"/>
    </source>
</evidence>
<evidence type="ECO:0000313" key="2">
    <source>
        <dbReference type="EMBL" id="KAK6617954.1"/>
    </source>
</evidence>
<reference evidence="2 3" key="1">
    <citation type="submission" date="2023-09" db="EMBL/GenBank/DDBJ databases">
        <title>Genomes of two closely related lineages of the louse Polyplax serrata with different host specificities.</title>
        <authorList>
            <person name="Martinu J."/>
            <person name="Tarabai H."/>
            <person name="Stefka J."/>
            <person name="Hypsa V."/>
        </authorList>
    </citation>
    <scope>NUCLEOTIDE SEQUENCE [LARGE SCALE GENOMIC DNA]</scope>
    <source>
        <strain evidence="2">98ZLc_SE</strain>
    </source>
</reference>
<sequence>MQKGKTVEEDDDEEEDEEDLFSGESSCNGRLWFHFNFYDHGEDSPLLILIVSYANVPDKNLQRKKPEGDQQTTFIGYHMDYFSMIWDFDLRLSVLCGVPRTLNPTPGRLCSSLAKSNNQLKIARSFTRNLELA</sequence>
<organism evidence="2 3">
    <name type="scientific">Polyplax serrata</name>
    <name type="common">Common mouse louse</name>
    <dbReference type="NCBI Taxonomy" id="468196"/>
    <lineage>
        <taxon>Eukaryota</taxon>
        <taxon>Metazoa</taxon>
        <taxon>Ecdysozoa</taxon>
        <taxon>Arthropoda</taxon>
        <taxon>Hexapoda</taxon>
        <taxon>Insecta</taxon>
        <taxon>Pterygota</taxon>
        <taxon>Neoptera</taxon>
        <taxon>Paraneoptera</taxon>
        <taxon>Psocodea</taxon>
        <taxon>Troctomorpha</taxon>
        <taxon>Phthiraptera</taxon>
        <taxon>Anoplura</taxon>
        <taxon>Polyplacidae</taxon>
        <taxon>Polyplax</taxon>
    </lineage>
</organism>
<proteinExistence type="predicted"/>
<gene>
    <name evidence="2" type="ORF">RUM44_002396</name>
</gene>
<feature type="compositionally biased region" description="Acidic residues" evidence="1">
    <location>
        <begin position="8"/>
        <end position="21"/>
    </location>
</feature>
<feature type="region of interest" description="Disordered" evidence="1">
    <location>
        <begin position="1"/>
        <end position="23"/>
    </location>
</feature>
<dbReference type="Proteomes" id="UP001359485">
    <property type="component" value="Unassembled WGS sequence"/>
</dbReference>